<sequence>MSSGFSGGSDGSFDADDLSEIRERFKELTKEKEMLRDSKSQGFDLLRRLEFHVKTLSESHEGDKKRIVDLERELSNCIQEIDYLQDQLGLRNSSLNYPGEQACSCGFKLADMESLEEEVGRLKEQTKMSEFERSLLMQEMEDKDEEIRCSASRIENLEESISSMALEYQCEIESIKLDASTLEHNLFETKKLLEEKTQENSTLNGLIEDLETRYQDTYQVIERLWKENNDMTEKLQISDLSVRAFVKDVEEHLHGWLPEVEGQPSSKLMKYTSTYGNALGPLFYKLAILRASDEDLRNKIADMPRQIDDQECLARNLKEQLRDERVKAKEEAEDLAQEMAELRYHLTLKLDEECKRRASIEHLSVQRISELEAQIAAVTFADIVSCVGSALHPLTARCSRYIIS</sequence>
<dbReference type="Gene3D" id="1.10.287.1490">
    <property type="match status" value="1"/>
</dbReference>
<dbReference type="AlphaFoldDB" id="A0A8X8ZE39"/>
<dbReference type="EMBL" id="PNBA02000014">
    <property type="protein sequence ID" value="KAG6401787.1"/>
    <property type="molecule type" value="Genomic_DNA"/>
</dbReference>
<keyword evidence="3" id="KW-1185">Reference proteome</keyword>
<evidence type="ECO:0000313" key="2">
    <source>
        <dbReference type="EMBL" id="KAG6401787.1"/>
    </source>
</evidence>
<keyword evidence="1" id="KW-0175">Coiled coil</keyword>
<organism evidence="2">
    <name type="scientific">Salvia splendens</name>
    <name type="common">Scarlet sage</name>
    <dbReference type="NCBI Taxonomy" id="180675"/>
    <lineage>
        <taxon>Eukaryota</taxon>
        <taxon>Viridiplantae</taxon>
        <taxon>Streptophyta</taxon>
        <taxon>Embryophyta</taxon>
        <taxon>Tracheophyta</taxon>
        <taxon>Spermatophyta</taxon>
        <taxon>Magnoliopsida</taxon>
        <taxon>eudicotyledons</taxon>
        <taxon>Gunneridae</taxon>
        <taxon>Pentapetalae</taxon>
        <taxon>asterids</taxon>
        <taxon>lamiids</taxon>
        <taxon>Lamiales</taxon>
        <taxon>Lamiaceae</taxon>
        <taxon>Nepetoideae</taxon>
        <taxon>Mentheae</taxon>
        <taxon>Salviinae</taxon>
        <taxon>Salvia</taxon>
        <taxon>Salvia subgen. Calosphace</taxon>
        <taxon>core Calosphace</taxon>
    </lineage>
</organism>
<dbReference type="PANTHER" id="PTHR36390">
    <property type="entry name" value="MYOSIN HEAVY CHAIN-LIKE PROTEIN"/>
    <property type="match status" value="1"/>
</dbReference>
<name>A0A8X8ZE39_SALSN</name>
<protein>
    <submittedName>
        <fullName evidence="2">Uncharacterized protein</fullName>
    </submittedName>
</protein>
<accession>A0A8X8ZE39</accession>
<reference evidence="2" key="1">
    <citation type="submission" date="2018-01" db="EMBL/GenBank/DDBJ databases">
        <authorList>
            <person name="Mao J.F."/>
        </authorList>
    </citation>
    <scope>NUCLEOTIDE SEQUENCE</scope>
    <source>
        <strain evidence="2">Huo1</strain>
        <tissue evidence="2">Leaf</tissue>
    </source>
</reference>
<evidence type="ECO:0000313" key="3">
    <source>
        <dbReference type="Proteomes" id="UP000298416"/>
    </source>
</evidence>
<reference evidence="2" key="2">
    <citation type="submission" date="2020-08" db="EMBL/GenBank/DDBJ databases">
        <title>Plant Genome Project.</title>
        <authorList>
            <person name="Zhang R.-G."/>
        </authorList>
    </citation>
    <scope>NUCLEOTIDE SEQUENCE</scope>
    <source>
        <strain evidence="2">Huo1</strain>
        <tissue evidence="2">Leaf</tissue>
    </source>
</reference>
<feature type="coiled-coil region" evidence="1">
    <location>
        <begin position="112"/>
        <end position="160"/>
    </location>
</feature>
<dbReference type="PANTHER" id="PTHR36390:SF1">
    <property type="entry name" value="MYOSIN HEAVY CHAIN-LIKE PROTEIN"/>
    <property type="match status" value="1"/>
</dbReference>
<comment type="caution">
    <text evidence="2">The sequence shown here is derived from an EMBL/GenBank/DDBJ whole genome shotgun (WGS) entry which is preliminary data.</text>
</comment>
<gene>
    <name evidence="2" type="ORF">SASPL_138652</name>
</gene>
<feature type="coiled-coil region" evidence="1">
    <location>
        <begin position="307"/>
        <end position="345"/>
    </location>
</feature>
<dbReference type="Proteomes" id="UP000298416">
    <property type="component" value="Unassembled WGS sequence"/>
</dbReference>
<evidence type="ECO:0000256" key="1">
    <source>
        <dbReference type="SAM" id="Coils"/>
    </source>
</evidence>
<proteinExistence type="predicted"/>